<gene>
    <name evidence="12" type="ORF">C8A00DRAFT_33763</name>
</gene>
<feature type="domain" description="DUF6606" evidence="11">
    <location>
        <begin position="21"/>
        <end position="291"/>
    </location>
</feature>
<feature type="coiled-coil region" evidence="7">
    <location>
        <begin position="590"/>
        <end position="617"/>
    </location>
</feature>
<protein>
    <recommendedName>
        <fullName evidence="2">ubiquitinyl hydrolase 1</fullName>
        <ecNumber evidence="2">3.4.19.12</ecNumber>
    </recommendedName>
</protein>
<dbReference type="InterPro" id="IPR022105">
    <property type="entry name" value="DUF3645"/>
</dbReference>
<keyword evidence="3" id="KW-0645">Protease</keyword>
<evidence type="ECO:0000313" key="13">
    <source>
        <dbReference type="Proteomes" id="UP001302745"/>
    </source>
</evidence>
<comment type="caution">
    <text evidence="12">The sequence shown here is derived from an EMBL/GenBank/DDBJ whole genome shotgun (WGS) entry which is preliminary data.</text>
</comment>
<dbReference type="InterPro" id="IPR051346">
    <property type="entry name" value="OTU_Deubiquitinase"/>
</dbReference>
<feature type="domain" description="DUF3638" evidence="9">
    <location>
        <begin position="2045"/>
        <end position="2270"/>
    </location>
</feature>
<evidence type="ECO:0000313" key="12">
    <source>
        <dbReference type="EMBL" id="KAK4153473.1"/>
    </source>
</evidence>
<feature type="region of interest" description="Disordered" evidence="8">
    <location>
        <begin position="2878"/>
        <end position="2916"/>
    </location>
</feature>
<keyword evidence="5" id="KW-0378">Hydrolase</keyword>
<dbReference type="InterPro" id="IPR022099">
    <property type="entry name" value="DUF3638"/>
</dbReference>
<keyword evidence="13" id="KW-1185">Reference proteome</keyword>
<sequence>MAFTSLTGDREWPDTQSLNFMINHVFLSPQLPQEDDTDAQHLLALVQALCGSVSGFLSAESSSSPSVRPALEMLERLLKTDPGLGLYETDKTSVLRGIIAHLKNGDVALFHLRDQNAGLLLTAQQDDILFEAFELLAPNHNVMSCKGALLREFPNRAATITIDKLKDDDFLDELVHVIQKLEVGIAPMARPKVTKAGTVQPEERDTLSPTLATGMLIDVLVGLGQGIVPQRITKRSREQVGWDNVLLPFHRSPTWLLLRVALRLVLDRQAVLVGKESWYKPLMAYHHARILSIAVRATQPSIPNDKLFSMNAKLARRIIKLDPIHNTRWLEDVRKSVSQSRAILEERWEKVQDGDAKVLPLNELPELSFHHDCELKVRNLGQHLSWIKSRSTGHRDPMGPGDLTHFDSLPHSELPALSSYAPDDAAMDCSELLAFEAWVESALPKWSNDQPEPNAAVNSLQSLIDAYHKRARAAYEGVPDALSVMYLVIMELWVAMDKIAGNAIPLLLDYDPGFPPDVFHPLLLERKEEMGRLKQLEDYLSRRQNRAPSPYPSAFGGFGRKESFAVRFYPTSSEHQRLRKEIESWGSTMEEEKLQEYREMKAKHESLARNISERECEYYWDNRRRGRYHSFRCTRCPLVEQMDLLKIDVFEWPLPDDSNDANAVVVEISLPLVVKIWRNVTWKLVTEVFREKKDGHCVSSRESLYFAGRHSGLRQFLKANSRLQPASTVKPMEVSHYKRKHILEATPGNICVPHAAQYEYYDEPSELLAEEEIPGACIPRHCSYAELAKGLPVEDWIRSAQHTSNEVIAGQFRCPLDTTLEEFRAFGNLRSGVTLQWANILCQLVIPSVDLNKKPTFALILQASLEAGPDAGVFGGADSILRRAHIDTQDEPFMSRILQAMVEALERVRESWQNDIALCLLVCLSTRLLSLSPSAETSNTLLKNLAQLRRVSIAWARVLLDKLNHSDVDRERQEWTQRLLMAALICAATFNMGENHLASVLDDPQDLAFFVESAVLARNHLPASGRPSDPIALQLAHRWHAVMYQARDLVMEEVMDRGNPGLDNSIKQFWADYSPPSAEWMQRDVATQSHILECSNSHLSVTFNLLTGNLFVNGYPLSKLPLAYQSHETFSQLFGEQILDVGPSSDPEMQFSACRDQNEWVVHFAMMDHQLVVRAVRQRPQEIWEYIPRSHLRRDLPNSFVNNYAHWLNLSTNEVEFRPIAQKWVTSSTSWRLASVSGRVMLKKGSSFVIDPSSHTAKLSHQILSSIESSQNIDLIFDCDANSLVLELPRLSISFWAREGETIIKSRNYTGMQIDRNQGIGSLIGLSDKLVLKPEGGPGLRMILVPRGQVSAHHINESNHVKVSILRPNDKHVRHDSFLVDDKLGCLTDTGSLQSKLYLCWLHALTSHCLPDPLTLRTGTEEALRILDGAAVKSYPTLDHDAREFLGQIANLSPRREYYPRHLRVMEQTTWNYDIPPLSQHDDFWPFAKSIYEHYETFGKLFQLGGGEEHTTTDAAKVFLGSEEKRSFGLEERARIRNAIFCASEFGAERHTTAEDKWYRSNSRKTTGFAENRAKVAQLARCVDTGGGRLLFRPSSYLPETIVSTNGSQFDGLSKADLEFDLEYLAPPSKSLEGRWCGLHRALVTERNTYRRIFFLSSLLYAEGSDKNIVQVLMALGSISVFSQAGMLPPSEPVFDLTVNRDTLSGILTKIVEDGAKDLEECPESRLTRHEGESLGTFKRRQDREWGSNSANMISEFVAALQTQIRSSWVVNAPPGQASRSYLNVDEIMPGVRTHVEMARRSEAFHLYLASVSRELNLIDIEENCNLAVPSTSSEIRPSSRPGFISAMSLFSQPAPCLNRPQPKELFQMLFVEPRGLEQKHMHLSTLVDELSGVGSLQEHQVSYLDELRRSMNSPDVPRRLMAVPKDDPAIQPTLVQHLQAVREEYDAIRHHLKLALTGTSIAHQICDNAGFYPRTSSIFFLQRLTRTFWAQLSKPWRHCLVNLALNLICLQRAERLASHGLNLPERWIDLQRELSNPGDHDNPDWNPLEYPESLLLEIEQGIMIRPVQNKIAAVMRSPPAMENSVMQLNMGEGKSSVIAPIVAAALADGSRLVRVVVAKPQSSQMTHMLISRLAGLINRRIFYLPFSRSIQLSEHDVWDVRKMIDTCQSEGGVLLVQPEHLLSFKLMGIDKSWVGENKTKSTLGTEIIRLHQDFESAARDIVDESDENFSVKFELIYTMGTQEAVEMSPNRWVLIQGLLEMTETVVRKLVAPNGPVTGGVSEGLLFKDHGAGRVPVIRVLGESAGRQLIKRLADEVCRLGLRGFPIHNQTAQIRRAVLNYILLENVTEDDIAMVENTNTGLFCNPPTKNAILLLRGLLSKGVILFALGQKRFRVNYGLAPDRQPPTGLAVPYRAKDMPSPRSEFSHPDVVIVLTCLSYYYRGLSDAELYTCLELLSKSDQTDEEYGRWVTASPLLPASFHHFSSINLKDRSQCEGDVFRFLRYARPAVDFYLTRLVFPREMKQFPLKLSASGWDLAKPKKQQPLTGFSGTNDSKGVLPLSVTALDLQPQTNAAVLSTLLREENTVLELGDRGDSQLGALTEDMLLGGLVKSEPAMRVILDVGAQIIESSNLQMARRLLDSVPTSGADAVIFFNDQDELSVLLRNGMVDSFLTSPFATHTDRCLVFLDQAHTRGTDLKLPDDYRAAVTLGPGVTKDTLVQACMRMRKLGQGQSVSFIVSPEMQKRIRSIRNITDGRPLAVPDVLAWAISEAWDEAVRAVPLWATQGVRHLRQETIWQQADESGAFSSAHVQEYLEPEAMSLEQRYRPMSTTATPPQTEIATRMADLSLENTQPNPNETSPERNPQLAAIQEKLLAFAPSTGPSSSTLQEEQERELAPEIEEERHLSRPPAREALPHSLHDDLVQFTRTGHIPSRGSSRTSFLNPYAALSQTGAASLFSPGLASFPSDLLITADFARTVDETGPMYCADSYQRGVQWVLLTSSSSARRSANENHRELDLRRRIMVVVSQWEADQLKAVIGQFRRDVVGSGQQPRRIPPVTLHAYLPRPSLTFQSMEDLKTYTIPTAVMAAADWEEAPPMELVMQLNLFAGQLYLRSYDEYVRLCRYLGLVYTENRGDEVVAQDGFVGKKRYPECQFDASPLAFLAEVYKKIRRDCVGIEKTHMGKILAGEILTERDFQGGV</sequence>
<feature type="compositionally biased region" description="Basic and acidic residues" evidence="8">
    <location>
        <begin position="2893"/>
        <end position="2916"/>
    </location>
</feature>
<dbReference type="PANTHER" id="PTHR13367:SF34">
    <property type="match status" value="1"/>
</dbReference>
<dbReference type="PANTHER" id="PTHR13367">
    <property type="entry name" value="UBIQUITIN THIOESTERASE"/>
    <property type="match status" value="1"/>
</dbReference>
<dbReference type="GO" id="GO:0004843">
    <property type="term" value="F:cysteine-type deubiquitinase activity"/>
    <property type="evidence" value="ECO:0007669"/>
    <property type="project" value="UniProtKB-EC"/>
</dbReference>
<dbReference type="GO" id="GO:0006508">
    <property type="term" value="P:proteolysis"/>
    <property type="evidence" value="ECO:0007669"/>
    <property type="project" value="UniProtKB-KW"/>
</dbReference>
<keyword evidence="4" id="KW-0833">Ubl conjugation pathway</keyword>
<evidence type="ECO:0000256" key="3">
    <source>
        <dbReference type="ARBA" id="ARBA00022670"/>
    </source>
</evidence>
<dbReference type="Proteomes" id="UP001302745">
    <property type="component" value="Unassembled WGS sequence"/>
</dbReference>
<accession>A0AAN6ZX22</accession>
<dbReference type="EC" id="3.4.19.12" evidence="2"/>
<reference evidence="12" key="1">
    <citation type="journal article" date="2023" name="Mol. Phylogenet. Evol.">
        <title>Genome-scale phylogeny and comparative genomics of the fungal order Sordariales.</title>
        <authorList>
            <person name="Hensen N."/>
            <person name="Bonometti L."/>
            <person name="Westerberg I."/>
            <person name="Brannstrom I.O."/>
            <person name="Guillou S."/>
            <person name="Cros-Aarteil S."/>
            <person name="Calhoun S."/>
            <person name="Haridas S."/>
            <person name="Kuo A."/>
            <person name="Mondo S."/>
            <person name="Pangilinan J."/>
            <person name="Riley R."/>
            <person name="LaButti K."/>
            <person name="Andreopoulos B."/>
            <person name="Lipzen A."/>
            <person name="Chen C."/>
            <person name="Yan M."/>
            <person name="Daum C."/>
            <person name="Ng V."/>
            <person name="Clum A."/>
            <person name="Steindorff A."/>
            <person name="Ohm R.A."/>
            <person name="Martin F."/>
            <person name="Silar P."/>
            <person name="Natvig D.O."/>
            <person name="Lalanne C."/>
            <person name="Gautier V."/>
            <person name="Ament-Velasquez S.L."/>
            <person name="Kruys A."/>
            <person name="Hutchinson M.I."/>
            <person name="Powell A.J."/>
            <person name="Barry K."/>
            <person name="Miller A.N."/>
            <person name="Grigoriev I.V."/>
            <person name="Debuchy R."/>
            <person name="Gladieux P."/>
            <person name="Hiltunen Thoren M."/>
            <person name="Johannesson H."/>
        </authorList>
    </citation>
    <scope>NUCLEOTIDE SEQUENCE</scope>
    <source>
        <strain evidence="12">CBS 538.74</strain>
    </source>
</reference>
<dbReference type="Pfam" id="PF12359">
    <property type="entry name" value="DUF3645"/>
    <property type="match status" value="1"/>
</dbReference>
<evidence type="ECO:0000259" key="10">
    <source>
        <dbReference type="Pfam" id="PF12359"/>
    </source>
</evidence>
<proteinExistence type="predicted"/>
<dbReference type="Pfam" id="PF12340">
    <property type="entry name" value="DUF3638"/>
    <property type="match status" value="1"/>
</dbReference>
<evidence type="ECO:0000256" key="6">
    <source>
        <dbReference type="ARBA" id="ARBA00022807"/>
    </source>
</evidence>
<name>A0AAN6ZX22_9PEZI</name>
<dbReference type="InterPro" id="IPR046541">
    <property type="entry name" value="DUF6606"/>
</dbReference>
<evidence type="ECO:0000256" key="4">
    <source>
        <dbReference type="ARBA" id="ARBA00022786"/>
    </source>
</evidence>
<evidence type="ECO:0000256" key="7">
    <source>
        <dbReference type="SAM" id="Coils"/>
    </source>
</evidence>
<comment type="catalytic activity">
    <reaction evidence="1">
        <text>Thiol-dependent hydrolysis of ester, thioester, amide, peptide and isopeptide bonds formed by the C-terminal Gly of ubiquitin (a 76-residue protein attached to proteins as an intracellular targeting signal).</text>
        <dbReference type="EC" id="3.4.19.12"/>
    </reaction>
</comment>
<dbReference type="EMBL" id="MU856939">
    <property type="protein sequence ID" value="KAK4153473.1"/>
    <property type="molecule type" value="Genomic_DNA"/>
</dbReference>
<keyword evidence="7" id="KW-0175">Coiled coil</keyword>
<organism evidence="12 13">
    <name type="scientific">Chaetomidium leptoderma</name>
    <dbReference type="NCBI Taxonomy" id="669021"/>
    <lineage>
        <taxon>Eukaryota</taxon>
        <taxon>Fungi</taxon>
        <taxon>Dikarya</taxon>
        <taxon>Ascomycota</taxon>
        <taxon>Pezizomycotina</taxon>
        <taxon>Sordariomycetes</taxon>
        <taxon>Sordariomycetidae</taxon>
        <taxon>Sordariales</taxon>
        <taxon>Chaetomiaceae</taxon>
        <taxon>Chaetomidium</taxon>
    </lineage>
</organism>
<evidence type="ECO:0000256" key="5">
    <source>
        <dbReference type="ARBA" id="ARBA00022801"/>
    </source>
</evidence>
<evidence type="ECO:0000256" key="1">
    <source>
        <dbReference type="ARBA" id="ARBA00000707"/>
    </source>
</evidence>
<evidence type="ECO:0000259" key="11">
    <source>
        <dbReference type="Pfam" id="PF20255"/>
    </source>
</evidence>
<evidence type="ECO:0000256" key="8">
    <source>
        <dbReference type="SAM" id="MobiDB-lite"/>
    </source>
</evidence>
<reference evidence="12" key="2">
    <citation type="submission" date="2023-05" db="EMBL/GenBank/DDBJ databases">
        <authorList>
            <consortium name="Lawrence Berkeley National Laboratory"/>
            <person name="Steindorff A."/>
            <person name="Hensen N."/>
            <person name="Bonometti L."/>
            <person name="Westerberg I."/>
            <person name="Brannstrom I.O."/>
            <person name="Guillou S."/>
            <person name="Cros-Aarteil S."/>
            <person name="Calhoun S."/>
            <person name="Haridas S."/>
            <person name="Kuo A."/>
            <person name="Mondo S."/>
            <person name="Pangilinan J."/>
            <person name="Riley R."/>
            <person name="Labutti K."/>
            <person name="Andreopoulos B."/>
            <person name="Lipzen A."/>
            <person name="Chen C."/>
            <person name="Yanf M."/>
            <person name="Daum C."/>
            <person name="Ng V."/>
            <person name="Clum A."/>
            <person name="Ohm R."/>
            <person name="Martin F."/>
            <person name="Silar P."/>
            <person name="Natvig D."/>
            <person name="Lalanne C."/>
            <person name="Gautier V."/>
            <person name="Ament-Velasquez S.L."/>
            <person name="Kruys A."/>
            <person name="Hutchinson M.I."/>
            <person name="Powell A.J."/>
            <person name="Barry K."/>
            <person name="Miller A.N."/>
            <person name="Grigoriev I.V."/>
            <person name="Debuchy R."/>
            <person name="Gladieux P."/>
            <person name="Thoren M.H."/>
            <person name="Johannesson H."/>
        </authorList>
    </citation>
    <scope>NUCLEOTIDE SEQUENCE</scope>
    <source>
        <strain evidence="12">CBS 538.74</strain>
    </source>
</reference>
<dbReference type="Pfam" id="PF20255">
    <property type="entry name" value="DUF6606"/>
    <property type="match status" value="1"/>
</dbReference>
<evidence type="ECO:0000259" key="9">
    <source>
        <dbReference type="Pfam" id="PF12340"/>
    </source>
</evidence>
<keyword evidence="6" id="KW-0788">Thiol protease</keyword>
<feature type="domain" description="DUF3645" evidence="10">
    <location>
        <begin position="2402"/>
        <end position="2435"/>
    </location>
</feature>
<evidence type="ECO:0000256" key="2">
    <source>
        <dbReference type="ARBA" id="ARBA00012759"/>
    </source>
</evidence>